<keyword evidence="5 10" id="KW-0808">Transferase</keyword>
<evidence type="ECO:0000256" key="3">
    <source>
        <dbReference type="ARBA" id="ARBA00018323"/>
    </source>
</evidence>
<evidence type="ECO:0000259" key="9">
    <source>
        <dbReference type="Pfam" id="PF00590"/>
    </source>
</evidence>
<dbReference type="CDD" id="cd11642">
    <property type="entry name" value="SUMT"/>
    <property type="match status" value="1"/>
</dbReference>
<dbReference type="EC" id="2.1.1.107" evidence="2"/>
<dbReference type="FunFam" id="3.40.1010.10:FF:000001">
    <property type="entry name" value="Siroheme synthase"/>
    <property type="match status" value="1"/>
</dbReference>
<evidence type="ECO:0000256" key="5">
    <source>
        <dbReference type="ARBA" id="ARBA00022679"/>
    </source>
</evidence>
<dbReference type="InterPro" id="IPR050161">
    <property type="entry name" value="Siro_Cobalamin_biosynth"/>
</dbReference>
<evidence type="ECO:0000256" key="7">
    <source>
        <dbReference type="ARBA" id="ARBA00023244"/>
    </source>
</evidence>
<evidence type="ECO:0000313" key="11">
    <source>
        <dbReference type="Proteomes" id="UP000198935"/>
    </source>
</evidence>
<dbReference type="GO" id="GO:0032259">
    <property type="term" value="P:methylation"/>
    <property type="evidence" value="ECO:0007669"/>
    <property type="project" value="UniProtKB-KW"/>
</dbReference>
<proteinExistence type="inferred from homology"/>
<feature type="domain" description="Tetrapyrrole methylase" evidence="9">
    <location>
        <begin position="8"/>
        <end position="220"/>
    </location>
</feature>
<sequence length="266" mass="29267">MMDHQFGKVFFVGAGPGDPGLITVKGLELIKRGDVIVYDRLVNTELLQYAKKEAKRIYCGKSPNAPSVSQEEINEVIVREAQRGKTVIRLKGGDPAVFGRVGEEAEYCRNHQIVFEIVPGVTAGTAATAYAGIPLTHRELGSSFAVVAGQKRRDGKGKEINWKGLATAVDTLVFYMGVKNLPYIQEQLLLHGRAADTPVALIRWGTCENQETIVGSLSDIVERVKEAAFQSPAIIVVGDVVKLRKKLAWFEEENHRQTLLKEAIII</sequence>
<dbReference type="NCBIfam" id="TIGR01469">
    <property type="entry name" value="cobA_cysG_Cterm"/>
    <property type="match status" value="1"/>
</dbReference>
<dbReference type="Pfam" id="PF00590">
    <property type="entry name" value="TP_methylase"/>
    <property type="match status" value="1"/>
</dbReference>
<dbReference type="GO" id="GO:0019354">
    <property type="term" value="P:siroheme biosynthetic process"/>
    <property type="evidence" value="ECO:0007669"/>
    <property type="project" value="InterPro"/>
</dbReference>
<evidence type="ECO:0000256" key="1">
    <source>
        <dbReference type="ARBA" id="ARBA00005879"/>
    </source>
</evidence>
<accession>A0A1H3S0D2</accession>
<comment type="similarity">
    <text evidence="1">Belongs to the precorrin methyltransferase family.</text>
</comment>
<dbReference type="SUPFAM" id="SSF53790">
    <property type="entry name" value="Tetrapyrrole methylase"/>
    <property type="match status" value="1"/>
</dbReference>
<dbReference type="NCBIfam" id="NF004790">
    <property type="entry name" value="PRK06136.1"/>
    <property type="match status" value="1"/>
</dbReference>
<dbReference type="PROSITE" id="PS00839">
    <property type="entry name" value="SUMT_1"/>
    <property type="match status" value="1"/>
</dbReference>
<dbReference type="InterPro" id="IPR035996">
    <property type="entry name" value="4pyrrol_Methylase_sf"/>
</dbReference>
<dbReference type="Gene3D" id="3.30.950.10">
    <property type="entry name" value="Methyltransferase, Cobalt-precorrin-4 Transmethylase, Domain 2"/>
    <property type="match status" value="1"/>
</dbReference>
<evidence type="ECO:0000256" key="6">
    <source>
        <dbReference type="ARBA" id="ARBA00022691"/>
    </source>
</evidence>
<organism evidence="10 11">
    <name type="scientific">Evansella caseinilytica</name>
    <dbReference type="NCBI Taxonomy" id="1503961"/>
    <lineage>
        <taxon>Bacteria</taxon>
        <taxon>Bacillati</taxon>
        <taxon>Bacillota</taxon>
        <taxon>Bacilli</taxon>
        <taxon>Bacillales</taxon>
        <taxon>Bacillaceae</taxon>
        <taxon>Evansella</taxon>
    </lineage>
</organism>
<dbReference type="InterPro" id="IPR003043">
    <property type="entry name" value="Uropor_MeTrfase_CS"/>
</dbReference>
<dbReference type="Gene3D" id="3.40.1010.10">
    <property type="entry name" value="Cobalt-precorrin-4 Transmethylase, Domain 1"/>
    <property type="match status" value="1"/>
</dbReference>
<evidence type="ECO:0000256" key="2">
    <source>
        <dbReference type="ARBA" id="ARBA00012162"/>
    </source>
</evidence>
<keyword evidence="11" id="KW-1185">Reference proteome</keyword>
<name>A0A1H3S0D2_9BACI</name>
<dbReference type="InterPro" id="IPR014776">
    <property type="entry name" value="4pyrrole_Mease_sub2"/>
</dbReference>
<dbReference type="EMBL" id="FNPI01000009">
    <property type="protein sequence ID" value="SDZ30629.1"/>
    <property type="molecule type" value="Genomic_DNA"/>
</dbReference>
<gene>
    <name evidence="10" type="ORF">SAMN05421736_109124</name>
</gene>
<dbReference type="InterPro" id="IPR014777">
    <property type="entry name" value="4pyrrole_Mease_sub1"/>
</dbReference>
<dbReference type="FunFam" id="3.30.950.10:FF:000001">
    <property type="entry name" value="Siroheme synthase"/>
    <property type="match status" value="1"/>
</dbReference>
<keyword evidence="6" id="KW-0949">S-adenosyl-L-methionine</keyword>
<evidence type="ECO:0000256" key="8">
    <source>
        <dbReference type="ARBA" id="ARBA00079776"/>
    </source>
</evidence>
<dbReference type="Proteomes" id="UP000198935">
    <property type="component" value="Unassembled WGS sequence"/>
</dbReference>
<dbReference type="InterPro" id="IPR006366">
    <property type="entry name" value="CobA/CysG_C"/>
</dbReference>
<dbReference type="STRING" id="1503961.SAMN05421736_109124"/>
<keyword evidence="7" id="KW-0627">Porphyrin biosynthesis</keyword>
<evidence type="ECO:0000313" key="10">
    <source>
        <dbReference type="EMBL" id="SDZ30629.1"/>
    </source>
</evidence>
<dbReference type="InterPro" id="IPR000878">
    <property type="entry name" value="4pyrrol_Mease"/>
</dbReference>
<dbReference type="GO" id="GO:0004851">
    <property type="term" value="F:uroporphyrin-III C-methyltransferase activity"/>
    <property type="evidence" value="ECO:0007669"/>
    <property type="project" value="UniProtKB-EC"/>
</dbReference>
<dbReference type="PANTHER" id="PTHR45790">
    <property type="entry name" value="SIROHEME SYNTHASE-RELATED"/>
    <property type="match status" value="1"/>
</dbReference>
<reference evidence="11" key="1">
    <citation type="submission" date="2016-10" db="EMBL/GenBank/DDBJ databases">
        <authorList>
            <person name="Varghese N."/>
            <person name="Submissions S."/>
        </authorList>
    </citation>
    <scope>NUCLEOTIDE SEQUENCE [LARGE SCALE GENOMIC DNA]</scope>
    <source>
        <strain evidence="11">SP</strain>
    </source>
</reference>
<keyword evidence="4 10" id="KW-0489">Methyltransferase</keyword>
<dbReference type="AlphaFoldDB" id="A0A1H3S0D2"/>
<protein>
    <recommendedName>
        <fullName evidence="3">Uroporphyrinogen-III C-methyltransferase</fullName>
        <ecNumber evidence="2">2.1.1.107</ecNumber>
    </recommendedName>
    <alternativeName>
        <fullName evidence="8">Uroporphyrinogen III methylase</fullName>
    </alternativeName>
</protein>
<dbReference type="PANTHER" id="PTHR45790:SF3">
    <property type="entry name" value="S-ADENOSYL-L-METHIONINE-DEPENDENT UROPORPHYRINOGEN III METHYLTRANSFERASE, CHLOROPLASTIC"/>
    <property type="match status" value="1"/>
</dbReference>
<evidence type="ECO:0000256" key="4">
    <source>
        <dbReference type="ARBA" id="ARBA00022603"/>
    </source>
</evidence>